<protein>
    <submittedName>
        <fullName evidence="2">Uncharacterized protein</fullName>
    </submittedName>
</protein>
<feature type="compositionally biased region" description="Low complexity" evidence="1">
    <location>
        <begin position="243"/>
        <end position="272"/>
    </location>
</feature>
<dbReference type="Proteomes" id="UP000186914">
    <property type="component" value="Unassembled WGS sequence"/>
</dbReference>
<feature type="region of interest" description="Disordered" evidence="1">
    <location>
        <begin position="240"/>
        <end position="278"/>
    </location>
</feature>
<dbReference type="InterPro" id="IPR006311">
    <property type="entry name" value="TAT_signal"/>
</dbReference>
<organism evidence="2 3">
    <name type="scientific">Haladaptatus litoreus</name>
    <dbReference type="NCBI Taxonomy" id="553468"/>
    <lineage>
        <taxon>Archaea</taxon>
        <taxon>Methanobacteriati</taxon>
        <taxon>Methanobacteriota</taxon>
        <taxon>Stenosarchaea group</taxon>
        <taxon>Halobacteria</taxon>
        <taxon>Halobacteriales</taxon>
        <taxon>Haladaptataceae</taxon>
        <taxon>Haladaptatus</taxon>
    </lineage>
</organism>
<sequence length="308" mass="33313">MTENSTTIARRQFVKATIASTAVLGGVSSTGAAQSNGNSQFAIKQGGKCIPIEPLSLSGLPIEEFYDYRTPDTDPMSYKYASFGTENLQRDDTSIMFLYDGPKGLSLVMVHDKLDSDGGGAVSFRITNLPVQGKFVVKDDSYDDSTNHDTFDYSKHRNWNGKETANATIHWTWQGGRSDGAVYRGLGNDFEFTIHPQFNGQALLSDQQGSEYEGQVNKWEVLSGNANNPTRTKLKMNEKATITSNGCGSGTTETTGNETTNGGEGTTTGTTSNPSDVNSEGSKGFFAKLWDGISSILNSVVSFFTNLF</sequence>
<gene>
    <name evidence="2" type="ORF">SAMN05421858_0956</name>
</gene>
<keyword evidence="3" id="KW-1185">Reference proteome</keyword>
<dbReference type="EMBL" id="FTNO01000001">
    <property type="protein sequence ID" value="SIQ96435.1"/>
    <property type="molecule type" value="Genomic_DNA"/>
</dbReference>
<dbReference type="PROSITE" id="PS51318">
    <property type="entry name" value="TAT"/>
    <property type="match status" value="1"/>
</dbReference>
<dbReference type="AlphaFoldDB" id="A0A1N6X2D7"/>
<evidence type="ECO:0000313" key="2">
    <source>
        <dbReference type="EMBL" id="SIQ96435.1"/>
    </source>
</evidence>
<dbReference type="OrthoDB" id="103676at2157"/>
<dbReference type="RefSeq" id="WP_076428416.1">
    <property type="nucleotide sequence ID" value="NZ_FTNO01000001.1"/>
</dbReference>
<reference evidence="3" key="1">
    <citation type="submission" date="2017-01" db="EMBL/GenBank/DDBJ databases">
        <authorList>
            <person name="Varghese N."/>
            <person name="Submissions S."/>
        </authorList>
    </citation>
    <scope>NUCLEOTIDE SEQUENCE [LARGE SCALE GENOMIC DNA]</scope>
    <source>
        <strain evidence="3">CGMCC 1.7737</strain>
    </source>
</reference>
<accession>A0A1N6X2D7</accession>
<proteinExistence type="predicted"/>
<evidence type="ECO:0000256" key="1">
    <source>
        <dbReference type="SAM" id="MobiDB-lite"/>
    </source>
</evidence>
<name>A0A1N6X2D7_9EURY</name>
<evidence type="ECO:0000313" key="3">
    <source>
        <dbReference type="Proteomes" id="UP000186914"/>
    </source>
</evidence>